<feature type="domain" description="EF-hand" evidence="4">
    <location>
        <begin position="26"/>
        <end position="61"/>
    </location>
</feature>
<keyword evidence="1" id="KW-0479">Metal-binding</keyword>
<dbReference type="GO" id="GO:0005783">
    <property type="term" value="C:endoplasmic reticulum"/>
    <property type="evidence" value="ECO:0007669"/>
    <property type="project" value="TreeGrafter"/>
</dbReference>
<dbReference type="SUPFAM" id="SSF47473">
    <property type="entry name" value="EF-hand"/>
    <property type="match status" value="1"/>
</dbReference>
<dbReference type="Gene3D" id="1.10.238.10">
    <property type="entry name" value="EF-hand"/>
    <property type="match status" value="2"/>
</dbReference>
<evidence type="ECO:0000313" key="6">
    <source>
        <dbReference type="Proteomes" id="UP000276991"/>
    </source>
</evidence>
<dbReference type="GO" id="GO:0005509">
    <property type="term" value="F:calcium ion binding"/>
    <property type="evidence" value="ECO:0007669"/>
    <property type="project" value="InterPro"/>
</dbReference>
<accession>A0A498SBN6</accession>
<dbReference type="PANTHER" id="PTHR10827">
    <property type="entry name" value="RETICULOCALBIN"/>
    <property type="match status" value="1"/>
</dbReference>
<dbReference type="InterPro" id="IPR011992">
    <property type="entry name" value="EF-hand-dom_pair"/>
</dbReference>
<dbReference type="PANTHER" id="PTHR10827:SF98">
    <property type="entry name" value="45 KDA CALCIUM-BINDING PROTEIN"/>
    <property type="match status" value="1"/>
</dbReference>
<dbReference type="PROSITE" id="PS00018">
    <property type="entry name" value="EF_HAND_1"/>
    <property type="match status" value="2"/>
</dbReference>
<dbReference type="EMBL" id="UPTC01001032">
    <property type="protein sequence ID" value="VBB30898.1"/>
    <property type="molecule type" value="Genomic_DNA"/>
</dbReference>
<dbReference type="InterPro" id="IPR002048">
    <property type="entry name" value="EF_hand_dom"/>
</dbReference>
<dbReference type="Pfam" id="PF13202">
    <property type="entry name" value="EF-hand_5"/>
    <property type="match status" value="1"/>
</dbReference>
<dbReference type="AlphaFoldDB" id="A0A498SBN6"/>
<evidence type="ECO:0000256" key="1">
    <source>
        <dbReference type="ARBA" id="ARBA00022723"/>
    </source>
</evidence>
<dbReference type="GO" id="GO:0017156">
    <property type="term" value="P:calcium-ion regulated exocytosis"/>
    <property type="evidence" value="ECO:0007669"/>
    <property type="project" value="TreeGrafter"/>
</dbReference>
<dbReference type="Pfam" id="PF13499">
    <property type="entry name" value="EF-hand_7"/>
    <property type="match status" value="1"/>
</dbReference>
<dbReference type="InterPro" id="IPR018247">
    <property type="entry name" value="EF_Hand_1_Ca_BS"/>
</dbReference>
<organism evidence="5 6">
    <name type="scientific">Acanthocheilonema viteae</name>
    <name type="common">Filarial nematode worm</name>
    <name type="synonym">Dipetalonema viteae</name>
    <dbReference type="NCBI Taxonomy" id="6277"/>
    <lineage>
        <taxon>Eukaryota</taxon>
        <taxon>Metazoa</taxon>
        <taxon>Ecdysozoa</taxon>
        <taxon>Nematoda</taxon>
        <taxon>Chromadorea</taxon>
        <taxon>Rhabditida</taxon>
        <taxon>Spirurina</taxon>
        <taxon>Spiruromorpha</taxon>
        <taxon>Filarioidea</taxon>
        <taxon>Onchocercidae</taxon>
        <taxon>Acanthocheilonema</taxon>
    </lineage>
</organism>
<dbReference type="PROSITE" id="PS50222">
    <property type="entry name" value="EF_HAND_2"/>
    <property type="match status" value="1"/>
</dbReference>
<proteinExistence type="predicted"/>
<evidence type="ECO:0000259" key="4">
    <source>
        <dbReference type="PROSITE" id="PS50222"/>
    </source>
</evidence>
<gene>
    <name evidence="5" type="ORF">NAV_LOCUS5689</name>
</gene>
<evidence type="ECO:0000256" key="2">
    <source>
        <dbReference type="ARBA" id="ARBA00022737"/>
    </source>
</evidence>
<keyword evidence="6" id="KW-1185">Reference proteome</keyword>
<reference evidence="5 6" key="1">
    <citation type="submission" date="2018-08" db="EMBL/GenBank/DDBJ databases">
        <authorList>
            <person name="Laetsch R D."/>
            <person name="Stevens L."/>
            <person name="Kumar S."/>
            <person name="Blaxter L. M."/>
        </authorList>
    </citation>
    <scope>NUCLEOTIDE SEQUENCE [LARGE SCALE GENOMIC DNA]</scope>
</reference>
<evidence type="ECO:0000256" key="3">
    <source>
        <dbReference type="ARBA" id="ARBA00022837"/>
    </source>
</evidence>
<dbReference type="STRING" id="6277.A0A498SBN6"/>
<keyword evidence="2" id="KW-0677">Repeat</keyword>
<sequence length="153" mass="17720">MIRSRDRNNDGMLNIAEFVTLLLTRNRINRNKELFELIDINNDDKITFEELTSVMDGNSGAQQHSGTQVRRKQNLAHQLITLIDQNFDQRLSLQEVQNFADANKRGNRTGILREFEYIDSNRDGFLTINEIIKEPEKIAALVHFQEPPPVINN</sequence>
<evidence type="ECO:0000313" key="5">
    <source>
        <dbReference type="EMBL" id="VBB30898.1"/>
    </source>
</evidence>
<dbReference type="Proteomes" id="UP000276991">
    <property type="component" value="Unassembled WGS sequence"/>
</dbReference>
<protein>
    <recommendedName>
        <fullName evidence="4">EF-hand domain-containing protein</fullName>
    </recommendedName>
</protein>
<name>A0A498SBN6_ACAVI</name>
<keyword evidence="3" id="KW-0106">Calcium</keyword>
<dbReference type="OrthoDB" id="26525at2759"/>